<evidence type="ECO:0000313" key="5">
    <source>
        <dbReference type="Proteomes" id="UP000278422"/>
    </source>
</evidence>
<feature type="compositionally biased region" description="Basic and acidic residues" evidence="1">
    <location>
        <begin position="116"/>
        <end position="126"/>
    </location>
</feature>
<dbReference type="AlphaFoldDB" id="A0A3R8RFZ4"/>
<feature type="region of interest" description="Disordered" evidence="1">
    <location>
        <begin position="28"/>
        <end position="48"/>
    </location>
</feature>
<proteinExistence type="predicted"/>
<dbReference type="GeneID" id="60809041"/>
<evidence type="ECO:0000256" key="1">
    <source>
        <dbReference type="SAM" id="MobiDB-lite"/>
    </source>
</evidence>
<dbReference type="EMBL" id="PQNQ01000035">
    <property type="protein sequence ID" value="RRQ02633.1"/>
    <property type="molecule type" value="Genomic_DNA"/>
</dbReference>
<feature type="region of interest" description="Disordered" evidence="1">
    <location>
        <begin position="116"/>
        <end position="137"/>
    </location>
</feature>
<dbReference type="Pfam" id="PF20079">
    <property type="entry name" value="DUF6474"/>
    <property type="match status" value="1"/>
</dbReference>
<sequence>MGLLSSARRRRQEKKAIYKAAKVRAKAEAKSTGKLEKKKEKYLRKTAKQVRKLDQKELKARRKHEETMAKTALEQIKAGRFNSANVLRYTAALRTLAPVAVPLAYRALNQLRSLSEGREASRHGVDRSSMGWVAGTGAPQRARIEDLRSRLRDGRVPAGFGRDARERLDQLESSLEHAGSMSDSQKRNLESSVSAELDLLDRQLKDTVASH</sequence>
<evidence type="ECO:0000313" key="2">
    <source>
        <dbReference type="EMBL" id="RRO85476.1"/>
    </source>
</evidence>
<keyword evidence="5" id="KW-1185">Reference proteome</keyword>
<organism evidence="3 5">
    <name type="scientific">Corynebacterium bovis</name>
    <dbReference type="NCBI Taxonomy" id="36808"/>
    <lineage>
        <taxon>Bacteria</taxon>
        <taxon>Bacillati</taxon>
        <taxon>Actinomycetota</taxon>
        <taxon>Actinomycetes</taxon>
        <taxon>Mycobacteriales</taxon>
        <taxon>Corynebacteriaceae</taxon>
        <taxon>Corynebacterium</taxon>
    </lineage>
</organism>
<dbReference type="InterPro" id="IPR045522">
    <property type="entry name" value="DUF6474"/>
</dbReference>
<gene>
    <name evidence="3" type="ORF">CXF42_09535</name>
    <name evidence="2" type="ORF">CXF48_10740</name>
</gene>
<accession>A0A3R8RFZ4</accession>
<protein>
    <submittedName>
        <fullName evidence="3">Uncharacterized protein</fullName>
    </submittedName>
</protein>
<reference evidence="4 5" key="1">
    <citation type="submission" date="2018-01" db="EMBL/GenBank/DDBJ databases">
        <title>Twenty Corynebacterium bovis Genomes.</title>
        <authorList>
            <person name="Gulvik C.A."/>
        </authorList>
    </citation>
    <scope>NUCLEOTIDE SEQUENCE [LARGE SCALE GENOMIC DNA]</scope>
    <source>
        <strain evidence="3 5">16-2004</strain>
        <strain evidence="2 4">F6900</strain>
    </source>
</reference>
<comment type="caution">
    <text evidence="3">The sequence shown here is derived from an EMBL/GenBank/DDBJ whole genome shotgun (WGS) entry which is preliminary data.</text>
</comment>
<evidence type="ECO:0000313" key="3">
    <source>
        <dbReference type="EMBL" id="RRQ02633.1"/>
    </source>
</evidence>
<name>A0A3R8RFZ4_9CORY</name>
<dbReference type="OrthoDB" id="4424402at2"/>
<feature type="compositionally biased region" description="Basic and acidic residues" evidence="1">
    <location>
        <begin position="28"/>
        <end position="39"/>
    </location>
</feature>
<dbReference type="Proteomes" id="UP000276526">
    <property type="component" value="Unassembled WGS sequence"/>
</dbReference>
<evidence type="ECO:0000313" key="4">
    <source>
        <dbReference type="Proteomes" id="UP000276526"/>
    </source>
</evidence>
<dbReference type="Proteomes" id="UP000278422">
    <property type="component" value="Unassembled WGS sequence"/>
</dbReference>
<dbReference type="EMBL" id="PQNK01000024">
    <property type="protein sequence ID" value="RRO85476.1"/>
    <property type="molecule type" value="Genomic_DNA"/>
</dbReference>
<dbReference type="RefSeq" id="WP_010272549.1">
    <property type="nucleotide sequence ID" value="NZ_CP066067.1"/>
</dbReference>